<evidence type="ECO:0000313" key="3">
    <source>
        <dbReference type="Proteomes" id="UP000202511"/>
    </source>
</evidence>
<proteinExistence type="predicted"/>
<organism evidence="2 3">
    <name type="scientific">Pandoravirus inopinatum</name>
    <dbReference type="NCBI Taxonomy" id="1605721"/>
    <lineage>
        <taxon>Viruses</taxon>
        <taxon>Pandoravirus</taxon>
    </lineage>
</organism>
<feature type="region of interest" description="Disordered" evidence="1">
    <location>
        <begin position="78"/>
        <end position="143"/>
    </location>
</feature>
<feature type="compositionally biased region" description="Basic and acidic residues" evidence="1">
    <location>
        <begin position="45"/>
        <end position="57"/>
    </location>
</feature>
<dbReference type="EMBL" id="KP136319">
    <property type="protein sequence ID" value="AJF98183.1"/>
    <property type="molecule type" value="Genomic_DNA"/>
</dbReference>
<dbReference type="RefSeq" id="YP_009120418.1">
    <property type="nucleotide sequence ID" value="NC_026440.1"/>
</dbReference>
<name>A0A0B5IZ88_9VIRU</name>
<dbReference type="GeneID" id="23463100"/>
<sequence>MALDGRAKDDIAQCVRVRACMCVHTAAARSWPGRRTTVPSFFFSESRDGASEKDGRRRPPRCAPWSALLFGVWSAAGTAKGAKETRSTQNSARPAARPQASPPPPLFGDRIVYCLEKKSKKHKKTEAHERAGAGGAKVAATSR</sequence>
<evidence type="ECO:0000313" key="2">
    <source>
        <dbReference type="EMBL" id="AJF98183.1"/>
    </source>
</evidence>
<protein>
    <submittedName>
        <fullName evidence="2">Uncharacterized protein</fullName>
    </submittedName>
</protein>
<reference evidence="2 3" key="1">
    <citation type="journal article" date="2015" name="Parasitol. Res.">
        <title>Viruses in close associations with free-living amoebae.</title>
        <authorList>
            <person name="Scheid P."/>
        </authorList>
    </citation>
    <scope>NUCLEOTIDE SEQUENCE [LARGE SCALE GENOMIC DNA]</scope>
    <source>
        <strain evidence="2">KlaHel</strain>
    </source>
</reference>
<accession>A0A0B5IZ88</accession>
<dbReference type="KEGG" id="vg:23463100"/>
<evidence type="ECO:0000256" key="1">
    <source>
        <dbReference type="SAM" id="MobiDB-lite"/>
    </source>
</evidence>
<feature type="region of interest" description="Disordered" evidence="1">
    <location>
        <begin position="38"/>
        <end position="60"/>
    </location>
</feature>
<dbReference type="Proteomes" id="UP000202511">
    <property type="component" value="Segment"/>
</dbReference>